<dbReference type="Proteomes" id="UP000694406">
    <property type="component" value="Unplaced"/>
</dbReference>
<sequence length="89" mass="9864">MCVFNPQAFPSAVLHPLPKRQALEKNNGASAVFNPSFLHYQQAFASAQLQQHASFIPTDLLGIYCFCGCYYILPLFSTTQGIVQLVLDL</sequence>
<evidence type="ECO:0000313" key="2">
    <source>
        <dbReference type="Proteomes" id="UP000694406"/>
    </source>
</evidence>
<reference evidence="1" key="1">
    <citation type="submission" date="2025-08" db="UniProtKB">
        <authorList>
            <consortium name="Ensembl"/>
        </authorList>
    </citation>
    <scope>IDENTIFICATION</scope>
</reference>
<reference evidence="1" key="2">
    <citation type="submission" date="2025-09" db="UniProtKB">
        <authorList>
            <consortium name="Ensembl"/>
        </authorList>
    </citation>
    <scope>IDENTIFICATION</scope>
</reference>
<dbReference type="Ensembl" id="ENSLLTT00000012153.1">
    <property type="protein sequence ID" value="ENSLLTP00000011690.1"/>
    <property type="gene ID" value="ENSLLTG00000008984.1"/>
</dbReference>
<organism evidence="1 2">
    <name type="scientific">Laticauda laticaudata</name>
    <name type="common">Blue-ringed sea krait</name>
    <name type="synonym">Blue-lipped sea krait</name>
    <dbReference type="NCBI Taxonomy" id="8630"/>
    <lineage>
        <taxon>Eukaryota</taxon>
        <taxon>Metazoa</taxon>
        <taxon>Chordata</taxon>
        <taxon>Craniata</taxon>
        <taxon>Vertebrata</taxon>
        <taxon>Euteleostomi</taxon>
        <taxon>Lepidosauria</taxon>
        <taxon>Squamata</taxon>
        <taxon>Bifurcata</taxon>
        <taxon>Unidentata</taxon>
        <taxon>Episquamata</taxon>
        <taxon>Toxicofera</taxon>
        <taxon>Serpentes</taxon>
        <taxon>Colubroidea</taxon>
        <taxon>Elapidae</taxon>
        <taxon>Laticaudinae</taxon>
        <taxon>Laticauda</taxon>
    </lineage>
</organism>
<keyword evidence="2" id="KW-1185">Reference proteome</keyword>
<proteinExistence type="predicted"/>
<evidence type="ECO:0000313" key="1">
    <source>
        <dbReference type="Ensembl" id="ENSLLTP00000011690.1"/>
    </source>
</evidence>
<accession>A0A8C5S3H4</accession>
<name>A0A8C5S3H4_LATLA</name>
<protein>
    <submittedName>
        <fullName evidence="1">Uncharacterized protein</fullName>
    </submittedName>
</protein>
<dbReference type="AlphaFoldDB" id="A0A8C5S3H4"/>